<dbReference type="PANTHER" id="PTHR45833:SF1">
    <property type="entry name" value="METHIONINE SYNTHASE"/>
    <property type="match status" value="1"/>
</dbReference>
<dbReference type="GO" id="GO:0008705">
    <property type="term" value="F:methionine synthase activity"/>
    <property type="evidence" value="ECO:0007669"/>
    <property type="project" value="TreeGrafter"/>
</dbReference>
<dbReference type="Proteomes" id="UP000177876">
    <property type="component" value="Unassembled WGS sequence"/>
</dbReference>
<protein>
    <recommendedName>
        <fullName evidence="7">Pterin-binding domain-containing protein</fullName>
    </recommendedName>
</protein>
<dbReference type="GO" id="GO:0050667">
    <property type="term" value="P:homocysteine metabolic process"/>
    <property type="evidence" value="ECO:0007669"/>
    <property type="project" value="TreeGrafter"/>
</dbReference>
<reference evidence="8 9" key="1">
    <citation type="journal article" date="2016" name="Nat. Commun.">
        <title>Thousands of microbial genomes shed light on interconnected biogeochemical processes in an aquifer system.</title>
        <authorList>
            <person name="Anantharaman K."/>
            <person name="Brown C.T."/>
            <person name="Hug L.A."/>
            <person name="Sharon I."/>
            <person name="Castelle C.J."/>
            <person name="Probst A.J."/>
            <person name="Thomas B.C."/>
            <person name="Singh A."/>
            <person name="Wilkins M.J."/>
            <person name="Karaoz U."/>
            <person name="Brodie E.L."/>
            <person name="Williams K.H."/>
            <person name="Hubbard S.S."/>
            <person name="Banfield J.F."/>
        </authorList>
    </citation>
    <scope>NUCLEOTIDE SEQUENCE [LARGE SCALE GENOMIC DNA]</scope>
</reference>
<dbReference type="GO" id="GO:0031419">
    <property type="term" value="F:cobalamin binding"/>
    <property type="evidence" value="ECO:0007669"/>
    <property type="project" value="UniProtKB-KW"/>
</dbReference>
<dbReference type="GO" id="GO:0005829">
    <property type="term" value="C:cytosol"/>
    <property type="evidence" value="ECO:0007669"/>
    <property type="project" value="TreeGrafter"/>
</dbReference>
<organism evidence="8 9">
    <name type="scientific">Candidatus Solincola sediminis</name>
    <dbReference type="NCBI Taxonomy" id="1797199"/>
    <lineage>
        <taxon>Bacteria</taxon>
        <taxon>Bacillati</taxon>
        <taxon>Actinomycetota</taxon>
        <taxon>Candidatus Geothermincolia</taxon>
        <taxon>Candidatus Geothermincolales</taxon>
        <taxon>Candidatus Geothermincolaceae</taxon>
        <taxon>Candidatus Solincola</taxon>
    </lineage>
</organism>
<dbReference type="GO" id="GO:0032259">
    <property type="term" value="P:methylation"/>
    <property type="evidence" value="ECO:0007669"/>
    <property type="project" value="UniProtKB-KW"/>
</dbReference>
<evidence type="ECO:0000256" key="1">
    <source>
        <dbReference type="ARBA" id="ARBA00010398"/>
    </source>
</evidence>
<keyword evidence="5" id="KW-0479">Metal-binding</keyword>
<name>A0A1F2WH33_9ACTN</name>
<sequence>MLVIGEKVNVMMKAIGQAMKDFNKKPIQEMALLQVEGGANWLDINLGPATKQGPERMKFVVEAVQEVTDIPLALDTMNVDAMKAGLEVVKGEVMINSISSQADRIAALMPLAVERNTWVVGLVLNDSGNIPRDANERVEVAYNIIMAAQENGIPMDKLLIDPIVLPISVTQDQVHALIDSMDMLQGVFAEFDPCPGTVVGLSNVSNGVPDESIASLINRTLLAVLMAKGLTSAIVDPNDEELMGIINKNNDYKIVEKIVNGEAVDESDPEILKFVKTVRILNEETLYAHSYLEL</sequence>
<dbReference type="AlphaFoldDB" id="A0A1F2WH33"/>
<dbReference type="InterPro" id="IPR000489">
    <property type="entry name" value="Pterin-binding_dom"/>
</dbReference>
<evidence type="ECO:0000313" key="9">
    <source>
        <dbReference type="Proteomes" id="UP000177876"/>
    </source>
</evidence>
<dbReference type="EMBL" id="MELK01000048">
    <property type="protein sequence ID" value="OFW56140.1"/>
    <property type="molecule type" value="Genomic_DNA"/>
</dbReference>
<dbReference type="Gene3D" id="3.20.20.20">
    <property type="entry name" value="Dihydropteroate synthase-like"/>
    <property type="match status" value="1"/>
</dbReference>
<keyword evidence="2" id="KW-0489">Methyltransferase</keyword>
<evidence type="ECO:0000256" key="6">
    <source>
        <dbReference type="ARBA" id="ARBA00023285"/>
    </source>
</evidence>
<keyword evidence="3" id="KW-0846">Cobalamin</keyword>
<dbReference type="PANTHER" id="PTHR45833">
    <property type="entry name" value="METHIONINE SYNTHASE"/>
    <property type="match status" value="1"/>
</dbReference>
<keyword evidence="6" id="KW-0170">Cobalt</keyword>
<dbReference type="GO" id="GO:0046872">
    <property type="term" value="F:metal ion binding"/>
    <property type="evidence" value="ECO:0007669"/>
    <property type="project" value="UniProtKB-KW"/>
</dbReference>
<keyword evidence="4" id="KW-0808">Transferase</keyword>
<gene>
    <name evidence="8" type="ORF">A2Y75_03190</name>
</gene>
<dbReference type="GO" id="GO:0046653">
    <property type="term" value="P:tetrahydrofolate metabolic process"/>
    <property type="evidence" value="ECO:0007669"/>
    <property type="project" value="TreeGrafter"/>
</dbReference>
<evidence type="ECO:0000256" key="4">
    <source>
        <dbReference type="ARBA" id="ARBA00022679"/>
    </source>
</evidence>
<dbReference type="InterPro" id="IPR050554">
    <property type="entry name" value="Met_Synthase/Corrinoid"/>
</dbReference>
<comment type="caution">
    <text evidence="8">The sequence shown here is derived from an EMBL/GenBank/DDBJ whole genome shotgun (WGS) entry which is preliminary data.</text>
</comment>
<comment type="similarity">
    <text evidence="1">Belongs to the vitamin-B12 dependent methionine synthase family.</text>
</comment>
<evidence type="ECO:0000259" key="7">
    <source>
        <dbReference type="PROSITE" id="PS50972"/>
    </source>
</evidence>
<proteinExistence type="inferred from homology"/>
<feature type="domain" description="Pterin-binding" evidence="7">
    <location>
        <begin position="1"/>
        <end position="256"/>
    </location>
</feature>
<evidence type="ECO:0000256" key="5">
    <source>
        <dbReference type="ARBA" id="ARBA00022723"/>
    </source>
</evidence>
<dbReference type="STRING" id="1797197.A2Y75_03190"/>
<dbReference type="PROSITE" id="PS50972">
    <property type="entry name" value="PTERIN_BINDING"/>
    <property type="match status" value="1"/>
</dbReference>
<evidence type="ECO:0000256" key="2">
    <source>
        <dbReference type="ARBA" id="ARBA00022603"/>
    </source>
</evidence>
<evidence type="ECO:0000256" key="3">
    <source>
        <dbReference type="ARBA" id="ARBA00022628"/>
    </source>
</evidence>
<dbReference type="InterPro" id="IPR011005">
    <property type="entry name" value="Dihydropteroate_synth-like_sf"/>
</dbReference>
<dbReference type="Pfam" id="PF00809">
    <property type="entry name" value="Pterin_bind"/>
    <property type="match status" value="1"/>
</dbReference>
<evidence type="ECO:0000313" key="8">
    <source>
        <dbReference type="EMBL" id="OFW56140.1"/>
    </source>
</evidence>
<accession>A0A1F2WH33</accession>
<dbReference type="SUPFAM" id="SSF51717">
    <property type="entry name" value="Dihydropteroate synthetase-like"/>
    <property type="match status" value="1"/>
</dbReference>